<dbReference type="InterPro" id="IPR042001">
    <property type="entry name" value="Sortase_F"/>
</dbReference>
<evidence type="ECO:0008006" key="3">
    <source>
        <dbReference type="Google" id="ProtNLM"/>
    </source>
</evidence>
<dbReference type="CDD" id="cd05829">
    <property type="entry name" value="Sortase_F"/>
    <property type="match status" value="1"/>
</dbReference>
<keyword evidence="2" id="KW-1185">Reference proteome</keyword>
<dbReference type="Proteomes" id="UP001500213">
    <property type="component" value="Unassembled WGS sequence"/>
</dbReference>
<gene>
    <name evidence="1" type="ORF">GCM10022288_25810</name>
</gene>
<dbReference type="EMBL" id="BAABBX010000016">
    <property type="protein sequence ID" value="GAA4192872.1"/>
    <property type="molecule type" value="Genomic_DNA"/>
</dbReference>
<proteinExistence type="predicted"/>
<comment type="caution">
    <text evidence="1">The sequence shown here is derived from an EMBL/GenBank/DDBJ whole genome shotgun (WGS) entry which is preliminary data.</text>
</comment>
<evidence type="ECO:0000313" key="1">
    <source>
        <dbReference type="EMBL" id="GAA4192872.1"/>
    </source>
</evidence>
<name>A0ABP8AY06_9MICO</name>
<sequence>MLFTTAAFIVSLALISAGVIGVIHSQHRHTLKDLAGNTVTFDPGTIPAPEQQHKMSPAPAQPGDRLIVSAVGLDVPLGALSAVDNEIEPPTFTSAYWIRNLGTTPSTPAAGTVFIAMHSLRNGGIGPGNYLYDTATGHARVKPGQTATVNGINYTITGTTTIAKPLISADTGVWADTPNRLVMITCLELPNGAPSQDNFIVTATRTTGR</sequence>
<accession>A0ABP8AY06</accession>
<reference evidence="2" key="1">
    <citation type="journal article" date="2019" name="Int. J. Syst. Evol. Microbiol.">
        <title>The Global Catalogue of Microorganisms (GCM) 10K type strain sequencing project: providing services to taxonomists for standard genome sequencing and annotation.</title>
        <authorList>
            <consortium name="The Broad Institute Genomics Platform"/>
            <consortium name="The Broad Institute Genome Sequencing Center for Infectious Disease"/>
            <person name="Wu L."/>
            <person name="Ma J."/>
        </authorList>
    </citation>
    <scope>NUCLEOTIDE SEQUENCE [LARGE SCALE GENOMIC DNA]</scope>
    <source>
        <strain evidence="2">JCM 17593</strain>
    </source>
</reference>
<evidence type="ECO:0000313" key="2">
    <source>
        <dbReference type="Proteomes" id="UP001500213"/>
    </source>
</evidence>
<organism evidence="1 2">
    <name type="scientific">Gryllotalpicola kribbensis</name>
    <dbReference type="NCBI Taxonomy" id="993084"/>
    <lineage>
        <taxon>Bacteria</taxon>
        <taxon>Bacillati</taxon>
        <taxon>Actinomycetota</taxon>
        <taxon>Actinomycetes</taxon>
        <taxon>Micrococcales</taxon>
        <taxon>Microbacteriaceae</taxon>
        <taxon>Gryllotalpicola</taxon>
    </lineage>
</organism>
<protein>
    <recommendedName>
        <fullName evidence="3">Class F sortase</fullName>
    </recommendedName>
</protein>